<dbReference type="EMBL" id="JAKGTH010000006">
    <property type="protein sequence ID" value="MCF4100894.1"/>
    <property type="molecule type" value="Genomic_DNA"/>
</dbReference>
<dbReference type="SUPFAM" id="SSF101898">
    <property type="entry name" value="NHL repeat"/>
    <property type="match status" value="1"/>
</dbReference>
<organism evidence="1 2">
    <name type="scientific">Gillisia lutea</name>
    <dbReference type="NCBI Taxonomy" id="2909668"/>
    <lineage>
        <taxon>Bacteria</taxon>
        <taxon>Pseudomonadati</taxon>
        <taxon>Bacteroidota</taxon>
        <taxon>Flavobacteriia</taxon>
        <taxon>Flavobacteriales</taxon>
        <taxon>Flavobacteriaceae</taxon>
        <taxon>Gillisia</taxon>
    </lineage>
</organism>
<dbReference type="Proteomes" id="UP001179363">
    <property type="component" value="Unassembled WGS sequence"/>
</dbReference>
<evidence type="ECO:0000313" key="2">
    <source>
        <dbReference type="Proteomes" id="UP001179363"/>
    </source>
</evidence>
<dbReference type="Gene3D" id="2.120.10.30">
    <property type="entry name" value="TolB, C-terminal domain"/>
    <property type="match status" value="1"/>
</dbReference>
<dbReference type="InterPro" id="IPR011042">
    <property type="entry name" value="6-blade_b-propeller_TolB-like"/>
</dbReference>
<dbReference type="Pfam" id="PF11832">
    <property type="entry name" value="DUF3352"/>
    <property type="match status" value="1"/>
</dbReference>
<protein>
    <submittedName>
        <fullName evidence="1">DUF3352 domain-containing protein</fullName>
    </submittedName>
</protein>
<sequence>MKKLVAAFIAVVCLISCQNNSSSKEADLLYFIPKKSAYIIKTTQATDFYSAIDSSQLLNKDILIESGLKNGINFLQPYLQSANNLICLVPDKNRIKNYLLITTKLPDNIDLDSIQNKSVETFKLKGTTYKKYSFNKTTVFTSFHKNTFLVSNSKSLLESVLTNAEERLKENPALRMAFKGADKKKSSIFINHNYLDTQLDKIFPNLQIPIFHLADWSVLDLDINNKKIAVNGITTSNFNKDKLLKVFQNVGVYKNDLAKVTPTSSAGFYSFTYAKIDNLEKNLANYRNDSLQIPPDHILRYSKEAGIIYSEKSKVLALQTTDPTLAADVFETPTIPESEFRGEKIYNLLPTQNFLKYLNPLVEEMDLKFYVFIESFMVFSEDKEALQDIISNFQNGSTLENQEFYQSSLENLTEASSLMFVTKISQFKTVLKQNLSEDNIEDFNNLKLDDFSIAALQFVQNEGFAHVHGVLDKSENSNEKIQETTSIKLEAPVSGPAYVVQNHENNQPEIAVQDEKNQLYLFSTQGKLLWKKQLSSQITGKIHQVDLFKNGNLQLAFSTQSSLEIIDRNGNTVKPFPIEFKDAITQPLAIMDYDNNRNYRFVITQGKNALMYDKAGKLVKGFDFKKTENEISNPPKHIRVKNKDYILVPEVNGKLHILSRQGKERITVKGKIELSENAWYLYKDDFISISSTGELLHIDQQGKITRETIAYPLNVKLDADKNNLVWMSENFLNINGVEITMDFGLYTSPKLHVVNGKTYIAVTDTQAQRVYVFNNKGKLLSNFPVYGTSEIDMSESKNEGFAVKAEDDSILYYRF</sequence>
<gene>
    <name evidence="1" type="ORF">L1I30_04370</name>
</gene>
<dbReference type="RefSeq" id="WP_236133028.1">
    <property type="nucleotide sequence ID" value="NZ_JAKGTH010000006.1"/>
</dbReference>
<dbReference type="InterPro" id="IPR021787">
    <property type="entry name" value="DUF3352"/>
</dbReference>
<name>A0ABS9EDD6_9FLAO</name>
<proteinExistence type="predicted"/>
<keyword evidence="2" id="KW-1185">Reference proteome</keyword>
<comment type="caution">
    <text evidence="1">The sequence shown here is derived from an EMBL/GenBank/DDBJ whole genome shotgun (WGS) entry which is preliminary data.</text>
</comment>
<accession>A0ABS9EDD6</accession>
<evidence type="ECO:0000313" key="1">
    <source>
        <dbReference type="EMBL" id="MCF4100894.1"/>
    </source>
</evidence>
<reference evidence="1" key="1">
    <citation type="submission" date="2022-01" db="EMBL/GenBank/DDBJ databases">
        <title>Gillisia lutea sp. nov., isolated from marine plastic residues from the Malvarosa beach (Valencia, Spain).</title>
        <authorList>
            <person name="Vidal-Verdu A."/>
            <person name="Molina-Menor E."/>
            <person name="Satari L."/>
            <person name="Pascual J."/>
            <person name="Pereto J."/>
            <person name="Porcar M."/>
        </authorList>
    </citation>
    <scope>NUCLEOTIDE SEQUENCE</scope>
    <source>
        <strain evidence="1">M10.2A</strain>
    </source>
</reference>